<sequence length="194" mass="21007">MFPSELSFVSSSSGISTSSISPIRHSLSCLSPLLPNQYSHPDLPILATDPSLDHPSIIPSRRLKSSHIHSSSPLSSRTILLPTRHPSSISPLSPPPTRNSHSPNPSRSLLHIRARPSLCVHESLSLSSLSPAITSHPILRISSRQIPPILLSDLPLQLSSTDLHLSLSIPSKTASKEIKTSPRLYRLQISSRAS</sequence>
<evidence type="ECO:0000313" key="3">
    <source>
        <dbReference type="Proteomes" id="UP001497482"/>
    </source>
</evidence>
<reference evidence="2 3" key="1">
    <citation type="submission" date="2024-04" db="EMBL/GenBank/DDBJ databases">
        <authorList>
            <person name="Waldvogel A.-M."/>
            <person name="Schoenle A."/>
        </authorList>
    </citation>
    <scope>NUCLEOTIDE SEQUENCE [LARGE SCALE GENOMIC DNA]</scope>
</reference>
<protein>
    <submittedName>
        <fullName evidence="2">Uncharacterized protein</fullName>
    </submittedName>
</protein>
<feature type="region of interest" description="Disordered" evidence="1">
    <location>
        <begin position="85"/>
        <end position="108"/>
    </location>
</feature>
<accession>A0AAV2KB17</accession>
<feature type="compositionally biased region" description="Polar residues" evidence="1">
    <location>
        <begin position="98"/>
        <end position="107"/>
    </location>
</feature>
<dbReference type="AlphaFoldDB" id="A0AAV2KB17"/>
<name>A0AAV2KB17_KNICA</name>
<evidence type="ECO:0000313" key="2">
    <source>
        <dbReference type="EMBL" id="CAL1585154.1"/>
    </source>
</evidence>
<proteinExistence type="predicted"/>
<dbReference type="EMBL" id="OZ035839">
    <property type="protein sequence ID" value="CAL1585154.1"/>
    <property type="molecule type" value="Genomic_DNA"/>
</dbReference>
<keyword evidence="3" id="KW-1185">Reference proteome</keyword>
<dbReference type="Proteomes" id="UP001497482">
    <property type="component" value="Chromosome 17"/>
</dbReference>
<organism evidence="2 3">
    <name type="scientific">Knipowitschia caucasica</name>
    <name type="common">Caucasian dwarf goby</name>
    <name type="synonym">Pomatoschistus caucasicus</name>
    <dbReference type="NCBI Taxonomy" id="637954"/>
    <lineage>
        <taxon>Eukaryota</taxon>
        <taxon>Metazoa</taxon>
        <taxon>Chordata</taxon>
        <taxon>Craniata</taxon>
        <taxon>Vertebrata</taxon>
        <taxon>Euteleostomi</taxon>
        <taxon>Actinopterygii</taxon>
        <taxon>Neopterygii</taxon>
        <taxon>Teleostei</taxon>
        <taxon>Neoteleostei</taxon>
        <taxon>Acanthomorphata</taxon>
        <taxon>Gobiaria</taxon>
        <taxon>Gobiiformes</taxon>
        <taxon>Gobioidei</taxon>
        <taxon>Gobiidae</taxon>
        <taxon>Gobiinae</taxon>
        <taxon>Knipowitschia</taxon>
    </lineage>
</organism>
<evidence type="ECO:0000256" key="1">
    <source>
        <dbReference type="SAM" id="MobiDB-lite"/>
    </source>
</evidence>
<gene>
    <name evidence="2" type="ORF">KC01_LOCUS15397</name>
</gene>